<protein>
    <recommendedName>
        <fullName evidence="2">Aminotransferase-like plant mobile domain-containing protein</fullName>
    </recommendedName>
</protein>
<feature type="region of interest" description="Disordered" evidence="1">
    <location>
        <begin position="314"/>
        <end position="407"/>
    </location>
</feature>
<evidence type="ECO:0000313" key="3">
    <source>
        <dbReference type="EMBL" id="ONI17451.1"/>
    </source>
</evidence>
<dbReference type="InterPro" id="IPR044824">
    <property type="entry name" value="MAIN-like"/>
</dbReference>
<name>M5WUT2_PRUPE</name>
<dbReference type="Pfam" id="PF10536">
    <property type="entry name" value="PMD"/>
    <property type="match status" value="1"/>
</dbReference>
<dbReference type="HOGENOM" id="CLU_676860_0_0_1"/>
<sequence>MSMEAYEMFLNVCSDYVMLLYFFSLVNRVTVLFDVEKGDRPLLVALAERWWDTTHTFHFDEVGEMTMTPMDFAAITGLRVGGKRLTYDLDIYKNKNKVVKLFGKPIADLLAGERRVPYESLCTPYWKKNPKDDKEADQIARAFILCLIGSSFLNDKSQYVSMHYAPCLEIVSDIGKYDWGGAALACLYRSLDSCSRGRSSSMGGYWRAWEVWACEYLKPFALSRPSRTVNTWPRTLRWVGVKSKRDLQHHLEHFRVMMRHLTNDQVNWNPWGTNESDMPEAVKKSVPATRKRILLEGPAGSAWFLGERVAMQSRKGKTKIVIPEEHEEDEEEEDEEEDEDDAWIKETEVGDEDEEADEDEVGDEDEEADEDGAVAKGNPDAEQHSTDQKRKVEKSLHSRTPKRKKTK</sequence>
<dbReference type="OMA" id="TNDQVNW"/>
<dbReference type="AlphaFoldDB" id="M5WUT2"/>
<dbReference type="Proteomes" id="UP000006882">
    <property type="component" value="Chromosome G3"/>
</dbReference>
<gene>
    <name evidence="3" type="ORF">PRUPE_3G160200</name>
</gene>
<dbReference type="GO" id="GO:0010073">
    <property type="term" value="P:meristem maintenance"/>
    <property type="evidence" value="ECO:0007669"/>
    <property type="project" value="InterPro"/>
</dbReference>
<dbReference type="PANTHER" id="PTHR46033">
    <property type="entry name" value="PROTEIN MAIN-LIKE 2"/>
    <property type="match status" value="1"/>
</dbReference>
<evidence type="ECO:0000259" key="2">
    <source>
        <dbReference type="Pfam" id="PF10536"/>
    </source>
</evidence>
<dbReference type="EMBL" id="CM007653">
    <property type="protein sequence ID" value="ONI17451.1"/>
    <property type="molecule type" value="Genomic_DNA"/>
</dbReference>
<feature type="compositionally biased region" description="Acidic residues" evidence="1">
    <location>
        <begin position="349"/>
        <end position="372"/>
    </location>
</feature>
<organism evidence="3 4">
    <name type="scientific">Prunus persica</name>
    <name type="common">Peach</name>
    <name type="synonym">Amygdalus persica</name>
    <dbReference type="NCBI Taxonomy" id="3760"/>
    <lineage>
        <taxon>Eukaryota</taxon>
        <taxon>Viridiplantae</taxon>
        <taxon>Streptophyta</taxon>
        <taxon>Embryophyta</taxon>
        <taxon>Tracheophyta</taxon>
        <taxon>Spermatophyta</taxon>
        <taxon>Magnoliopsida</taxon>
        <taxon>eudicotyledons</taxon>
        <taxon>Gunneridae</taxon>
        <taxon>Pentapetalae</taxon>
        <taxon>rosids</taxon>
        <taxon>fabids</taxon>
        <taxon>Rosales</taxon>
        <taxon>Rosaceae</taxon>
        <taxon>Amygdaloideae</taxon>
        <taxon>Amygdaleae</taxon>
        <taxon>Prunus</taxon>
    </lineage>
</organism>
<feature type="compositionally biased region" description="Basic and acidic residues" evidence="1">
    <location>
        <begin position="379"/>
        <end position="396"/>
    </location>
</feature>
<dbReference type="Gramene" id="ONI17451">
    <property type="protein sequence ID" value="ONI17451"/>
    <property type="gene ID" value="PRUPE_3G160200"/>
</dbReference>
<feature type="compositionally biased region" description="Basic residues" evidence="1">
    <location>
        <begin position="397"/>
        <end position="407"/>
    </location>
</feature>
<feature type="domain" description="Aminotransferase-like plant mobile" evidence="2">
    <location>
        <begin position="39"/>
        <end position="343"/>
    </location>
</feature>
<evidence type="ECO:0000313" key="4">
    <source>
        <dbReference type="Proteomes" id="UP000006882"/>
    </source>
</evidence>
<reference evidence="3 4" key="1">
    <citation type="journal article" date="2013" name="Nat. Genet.">
        <title>The high-quality draft genome of peach (Prunus persica) identifies unique patterns of genetic diversity, domestication and genome evolution.</title>
        <authorList>
            <consortium name="International Peach Genome Initiative"/>
            <person name="Verde I."/>
            <person name="Abbott A.G."/>
            <person name="Scalabrin S."/>
            <person name="Jung S."/>
            <person name="Shu S."/>
            <person name="Marroni F."/>
            <person name="Zhebentyayeva T."/>
            <person name="Dettori M.T."/>
            <person name="Grimwood J."/>
            <person name="Cattonaro F."/>
            <person name="Zuccolo A."/>
            <person name="Rossini L."/>
            <person name="Jenkins J."/>
            <person name="Vendramin E."/>
            <person name="Meisel L.A."/>
            <person name="Decroocq V."/>
            <person name="Sosinski B."/>
            <person name="Prochnik S."/>
            <person name="Mitros T."/>
            <person name="Policriti A."/>
            <person name="Cipriani G."/>
            <person name="Dondini L."/>
            <person name="Ficklin S."/>
            <person name="Goodstein D.M."/>
            <person name="Xuan P."/>
            <person name="Del Fabbro C."/>
            <person name="Aramini V."/>
            <person name="Copetti D."/>
            <person name="Gonzalez S."/>
            <person name="Horner D.S."/>
            <person name="Falchi R."/>
            <person name="Lucas S."/>
            <person name="Mica E."/>
            <person name="Maldonado J."/>
            <person name="Lazzari B."/>
            <person name="Bielenberg D."/>
            <person name="Pirona R."/>
            <person name="Miculan M."/>
            <person name="Barakat A."/>
            <person name="Testolin R."/>
            <person name="Stella A."/>
            <person name="Tartarini S."/>
            <person name="Tonutti P."/>
            <person name="Arus P."/>
            <person name="Orellana A."/>
            <person name="Wells C."/>
            <person name="Main D."/>
            <person name="Vizzotto G."/>
            <person name="Silva H."/>
            <person name="Salamini F."/>
            <person name="Schmutz J."/>
            <person name="Morgante M."/>
            <person name="Rokhsar D.S."/>
        </authorList>
    </citation>
    <scope>NUCLEOTIDE SEQUENCE [LARGE SCALE GENOMIC DNA]</scope>
    <source>
        <strain evidence="4">cv. Nemared</strain>
    </source>
</reference>
<evidence type="ECO:0000256" key="1">
    <source>
        <dbReference type="SAM" id="MobiDB-lite"/>
    </source>
</evidence>
<accession>M5WUT2</accession>
<dbReference type="STRING" id="3760.M5WUT2"/>
<proteinExistence type="predicted"/>
<feature type="compositionally biased region" description="Acidic residues" evidence="1">
    <location>
        <begin position="325"/>
        <end position="341"/>
    </location>
</feature>
<keyword evidence="4" id="KW-1185">Reference proteome</keyword>
<dbReference type="InterPro" id="IPR019557">
    <property type="entry name" value="AminoTfrase-like_pln_mobile"/>
</dbReference>
<dbReference type="PANTHER" id="PTHR46033:SF8">
    <property type="entry name" value="PROTEIN MAINTENANCE OF MERISTEMS-LIKE"/>
    <property type="match status" value="1"/>
</dbReference>